<proteinExistence type="predicted"/>
<name>A0ACB9MIB5_BAUVA</name>
<keyword evidence="2" id="KW-1185">Reference proteome</keyword>
<evidence type="ECO:0000313" key="2">
    <source>
        <dbReference type="Proteomes" id="UP000828941"/>
    </source>
</evidence>
<gene>
    <name evidence="1" type="ORF">L6164_023360</name>
</gene>
<organism evidence="1 2">
    <name type="scientific">Bauhinia variegata</name>
    <name type="common">Purple orchid tree</name>
    <name type="synonym">Phanera variegata</name>
    <dbReference type="NCBI Taxonomy" id="167791"/>
    <lineage>
        <taxon>Eukaryota</taxon>
        <taxon>Viridiplantae</taxon>
        <taxon>Streptophyta</taxon>
        <taxon>Embryophyta</taxon>
        <taxon>Tracheophyta</taxon>
        <taxon>Spermatophyta</taxon>
        <taxon>Magnoliopsida</taxon>
        <taxon>eudicotyledons</taxon>
        <taxon>Gunneridae</taxon>
        <taxon>Pentapetalae</taxon>
        <taxon>rosids</taxon>
        <taxon>fabids</taxon>
        <taxon>Fabales</taxon>
        <taxon>Fabaceae</taxon>
        <taxon>Cercidoideae</taxon>
        <taxon>Cercideae</taxon>
        <taxon>Bauhiniinae</taxon>
        <taxon>Bauhinia</taxon>
    </lineage>
</organism>
<dbReference type="Proteomes" id="UP000828941">
    <property type="component" value="Chromosome 9"/>
</dbReference>
<evidence type="ECO:0000313" key="1">
    <source>
        <dbReference type="EMBL" id="KAI4323782.1"/>
    </source>
</evidence>
<accession>A0ACB9MIB5</accession>
<reference evidence="1 2" key="1">
    <citation type="journal article" date="2022" name="DNA Res.">
        <title>Chromosomal-level genome assembly of the orchid tree Bauhinia variegata (Leguminosae; Cercidoideae) supports the allotetraploid origin hypothesis of Bauhinia.</title>
        <authorList>
            <person name="Zhong Y."/>
            <person name="Chen Y."/>
            <person name="Zheng D."/>
            <person name="Pang J."/>
            <person name="Liu Y."/>
            <person name="Luo S."/>
            <person name="Meng S."/>
            <person name="Qian L."/>
            <person name="Wei D."/>
            <person name="Dai S."/>
            <person name="Zhou R."/>
        </authorList>
    </citation>
    <scope>NUCLEOTIDE SEQUENCE [LARGE SCALE GENOMIC DNA]</scope>
    <source>
        <strain evidence="1">BV-YZ2020</strain>
    </source>
</reference>
<protein>
    <submittedName>
        <fullName evidence="1">Uncharacterized protein</fullName>
    </submittedName>
</protein>
<comment type="caution">
    <text evidence="1">The sequence shown here is derived from an EMBL/GenBank/DDBJ whole genome shotgun (WGS) entry which is preliminary data.</text>
</comment>
<sequence>MVSSLASLVSTGFLSRFLPRPMRPVAASVSRYFGSSTVSQHDYDRGDRSLEVNHRSSHTMHHHDNLFSEAFCLFYPTRSLSEVLNPIDQFTNNPFLSASCGVGAGIHLGWDAKESDDALHLRVDMPGLDKEDVKVSVVQNTLTIKRLR</sequence>
<dbReference type="EMBL" id="CM039434">
    <property type="protein sequence ID" value="KAI4323782.1"/>
    <property type="molecule type" value="Genomic_DNA"/>
</dbReference>